<accession>B7J7Q9</accession>
<protein>
    <submittedName>
        <fullName evidence="2">Uncharacterized protein</fullName>
    </submittedName>
</protein>
<reference evidence="2 3" key="1">
    <citation type="journal article" date="2008" name="BMC Genomics">
        <title>Acidithiobacillus ferrooxidans metabolism: from genome sequence to industrial applications.</title>
        <authorList>
            <person name="Valdes J."/>
            <person name="Pedroso I."/>
            <person name="Quatrini R."/>
            <person name="Dodson R.J."/>
            <person name="Tettelin H."/>
            <person name="Blake R.II."/>
            <person name="Eisen J.A."/>
            <person name="Holmes D.S."/>
        </authorList>
    </citation>
    <scope>NUCLEOTIDE SEQUENCE [LARGE SCALE GENOMIC DNA]</scope>
    <source>
        <strain evidence="3">ATCC 23270 / DSM 14882 / CIP 104768 / NCIMB 8455</strain>
    </source>
</reference>
<evidence type="ECO:0000313" key="2">
    <source>
        <dbReference type="EMBL" id="ACK78553.1"/>
    </source>
</evidence>
<dbReference type="KEGG" id="afr:AFE_2592"/>
<feature type="region of interest" description="Disordered" evidence="1">
    <location>
        <begin position="1"/>
        <end position="34"/>
    </location>
</feature>
<dbReference type="EMBL" id="CP001219">
    <property type="protein sequence ID" value="ACK78553.1"/>
    <property type="molecule type" value="Genomic_DNA"/>
</dbReference>
<name>B7J7Q9_ACIF2</name>
<dbReference type="PaxDb" id="243159-AFE_2592"/>
<dbReference type="Proteomes" id="UP000001362">
    <property type="component" value="Chromosome"/>
</dbReference>
<proteinExistence type="predicted"/>
<dbReference type="HOGENOM" id="CLU_3057471_0_0_6"/>
<dbReference type="AlphaFoldDB" id="B7J7Q9"/>
<gene>
    <name evidence="2" type="ordered locus">AFE_2592</name>
</gene>
<keyword evidence="3" id="KW-1185">Reference proteome</keyword>
<evidence type="ECO:0000256" key="1">
    <source>
        <dbReference type="SAM" id="MobiDB-lite"/>
    </source>
</evidence>
<feature type="compositionally biased region" description="Basic and acidic residues" evidence="1">
    <location>
        <begin position="11"/>
        <end position="27"/>
    </location>
</feature>
<evidence type="ECO:0000313" key="3">
    <source>
        <dbReference type="Proteomes" id="UP000001362"/>
    </source>
</evidence>
<sequence length="53" mass="5702">MAGQEIFPIPRNDDDGALRMVPGRHDAASGGRNDGMNGYLFFCPIGRGATLHE</sequence>
<organism evidence="2 3">
    <name type="scientific">Acidithiobacillus ferrooxidans (strain ATCC 23270 / DSM 14882 / CIP 104768 / NCIMB 8455)</name>
    <name type="common">Ferrobacillus ferrooxidans (strain ATCC 23270)</name>
    <dbReference type="NCBI Taxonomy" id="243159"/>
    <lineage>
        <taxon>Bacteria</taxon>
        <taxon>Pseudomonadati</taxon>
        <taxon>Pseudomonadota</taxon>
        <taxon>Acidithiobacillia</taxon>
        <taxon>Acidithiobacillales</taxon>
        <taxon>Acidithiobacillaceae</taxon>
        <taxon>Acidithiobacillus</taxon>
    </lineage>
</organism>
<dbReference type="STRING" id="243159.AFE_2592"/>